<dbReference type="EMBL" id="KV418687">
    <property type="protein sequence ID" value="KZP02329.1"/>
    <property type="molecule type" value="Genomic_DNA"/>
</dbReference>
<name>A0A167SWZ5_9AGAM</name>
<dbReference type="AlphaFoldDB" id="A0A167SWZ5"/>
<sequence>TRRRRRLPFLPSSPPPPPRPFLSVPLRDSDCGGYPLSQGASFTFPVITEVQSCPHHCQSSPVSVRCPSCPQPIAASLYSLFLYCGV</sequence>
<evidence type="ECO:0000256" key="1">
    <source>
        <dbReference type="SAM" id="MobiDB-lite"/>
    </source>
</evidence>
<organism evidence="2">
    <name type="scientific">Athelia psychrophila</name>
    <dbReference type="NCBI Taxonomy" id="1759441"/>
    <lineage>
        <taxon>Eukaryota</taxon>
        <taxon>Fungi</taxon>
        <taxon>Dikarya</taxon>
        <taxon>Basidiomycota</taxon>
        <taxon>Agaricomycotina</taxon>
        <taxon>Agaricomycetes</taxon>
        <taxon>Agaricomycetidae</taxon>
        <taxon>Atheliales</taxon>
        <taxon>Atheliaceae</taxon>
        <taxon>Athelia</taxon>
    </lineage>
</organism>
<protein>
    <submittedName>
        <fullName evidence="2">Uncharacterized protein</fullName>
    </submittedName>
</protein>
<feature type="non-terminal residue" evidence="2">
    <location>
        <position position="86"/>
    </location>
</feature>
<accession>A0A167SWZ5</accession>
<feature type="region of interest" description="Disordered" evidence="1">
    <location>
        <begin position="1"/>
        <end position="21"/>
    </location>
</feature>
<evidence type="ECO:0000313" key="2">
    <source>
        <dbReference type="EMBL" id="KZP02329.1"/>
    </source>
</evidence>
<feature type="compositionally biased region" description="Pro residues" evidence="1">
    <location>
        <begin position="11"/>
        <end position="20"/>
    </location>
</feature>
<reference evidence="2" key="1">
    <citation type="journal article" date="2016" name="Mol. Biol. Evol.">
        <title>Comparative Genomics of Early-Diverging Mushroom-Forming Fungi Provides Insights into the Origins of Lignocellulose Decay Capabilities.</title>
        <authorList>
            <person name="Nagy L.G."/>
            <person name="Riley R."/>
            <person name="Tritt A."/>
            <person name="Adam C."/>
            <person name="Daum C."/>
            <person name="Floudas D."/>
            <person name="Sun H."/>
            <person name="Yadav J.S."/>
            <person name="Pangilinan J."/>
            <person name="Larsson K.H."/>
            <person name="Matsuura K."/>
            <person name="Barry K."/>
            <person name="Labutti K."/>
            <person name="Kuo R."/>
            <person name="Ohm R.A."/>
            <person name="Bhattacharya S.S."/>
            <person name="Shirouzu T."/>
            <person name="Yoshinaga Y."/>
            <person name="Martin F.M."/>
            <person name="Grigoriev I.V."/>
            <person name="Hibbett D.S."/>
        </authorList>
    </citation>
    <scope>NUCLEOTIDE SEQUENCE [LARGE SCALE GENOMIC DNA]</scope>
    <source>
        <strain evidence="2">CBS 109695</strain>
    </source>
</reference>
<feature type="non-terminal residue" evidence="2">
    <location>
        <position position="1"/>
    </location>
</feature>
<gene>
    <name evidence="2" type="ORF">FIBSPDRAFT_880430</name>
</gene>
<proteinExistence type="predicted"/>